<proteinExistence type="predicted"/>
<organism evidence="1 2">
    <name type="scientific">Helicobacter turcicus</name>
    <dbReference type="NCBI Taxonomy" id="2867412"/>
    <lineage>
        <taxon>Bacteria</taxon>
        <taxon>Pseudomonadati</taxon>
        <taxon>Campylobacterota</taxon>
        <taxon>Epsilonproteobacteria</taxon>
        <taxon>Campylobacterales</taxon>
        <taxon>Helicobacteraceae</taxon>
        <taxon>Helicobacter</taxon>
    </lineage>
</organism>
<comment type="caution">
    <text evidence="1">The sequence shown here is derived from an EMBL/GenBank/DDBJ whole genome shotgun (WGS) entry which is preliminary data.</text>
</comment>
<name>A0ABS7JNU1_9HELI</name>
<evidence type="ECO:0000313" key="2">
    <source>
        <dbReference type="Proteomes" id="UP000700059"/>
    </source>
</evidence>
<sequence length="65" mass="7553">MLFINELRSNQANCDSAQKDSKEVVQDLLNQTTEQIKLYLEYSYYRELASVQGDSIAQLESFMQN</sequence>
<accession>A0ABS7JNU1</accession>
<dbReference type="RefSeq" id="WP_221532248.1">
    <property type="nucleotide sequence ID" value="NZ_JAIGYP010000007.1"/>
</dbReference>
<dbReference type="EMBL" id="JAIGYQ010000007">
    <property type="protein sequence ID" value="MBX7491029.1"/>
    <property type="molecule type" value="Genomic_DNA"/>
</dbReference>
<protein>
    <submittedName>
        <fullName evidence="1">Uncharacterized protein</fullName>
    </submittedName>
</protein>
<keyword evidence="2" id="KW-1185">Reference proteome</keyword>
<evidence type="ECO:0000313" key="1">
    <source>
        <dbReference type="EMBL" id="MBX7491029.1"/>
    </source>
</evidence>
<dbReference type="Proteomes" id="UP000700059">
    <property type="component" value="Unassembled WGS sequence"/>
</dbReference>
<gene>
    <name evidence="1" type="ORF">K4G57_06075</name>
</gene>
<reference evidence="1 2" key="1">
    <citation type="submission" date="2021-08" db="EMBL/GenBank/DDBJ databases">
        <title>Helicobacter spp. isolated from feces of Anatolian Ground Squirrel (Spermophilus xanthoprymnus) in Turkey.</title>
        <authorList>
            <person name="Aydin F."/>
            <person name="Abay S."/>
            <person name="Kayman T."/>
            <person name="Karakaya E."/>
            <person name="Saticioglu I.B."/>
        </authorList>
    </citation>
    <scope>NUCLEOTIDE SEQUENCE [LARGE SCALE GENOMIC DNA]</scope>
    <source>
        <strain evidence="1 2">Faydin-H70</strain>
    </source>
</reference>